<dbReference type="Pfam" id="PF00486">
    <property type="entry name" value="Trans_reg_C"/>
    <property type="match status" value="1"/>
</dbReference>
<dbReference type="AlphaFoldDB" id="A0A7V8FFM3"/>
<dbReference type="Proteomes" id="UP000487117">
    <property type="component" value="Unassembled WGS sequence"/>
</dbReference>
<dbReference type="PROSITE" id="PS51755">
    <property type="entry name" value="OMPR_PHOB"/>
    <property type="match status" value="1"/>
</dbReference>
<organism evidence="5 6">
    <name type="scientific">Stenotrophomonas maltophilia</name>
    <name type="common">Pseudomonas maltophilia</name>
    <name type="synonym">Xanthomonas maltophilia</name>
    <dbReference type="NCBI Taxonomy" id="40324"/>
    <lineage>
        <taxon>Bacteria</taxon>
        <taxon>Pseudomonadati</taxon>
        <taxon>Pseudomonadota</taxon>
        <taxon>Gammaproteobacteria</taxon>
        <taxon>Lysobacterales</taxon>
        <taxon>Lysobacteraceae</taxon>
        <taxon>Stenotrophomonas</taxon>
        <taxon>Stenotrophomonas maltophilia group</taxon>
    </lineage>
</organism>
<dbReference type="SUPFAM" id="SSF46894">
    <property type="entry name" value="C-terminal effector domain of the bipartite response regulators"/>
    <property type="match status" value="1"/>
</dbReference>
<evidence type="ECO:0000313" key="5">
    <source>
        <dbReference type="EMBL" id="KAF1014681.1"/>
    </source>
</evidence>
<proteinExistence type="predicted"/>
<evidence type="ECO:0000313" key="6">
    <source>
        <dbReference type="Proteomes" id="UP000487117"/>
    </source>
</evidence>
<feature type="compositionally biased region" description="Basic residues" evidence="3">
    <location>
        <begin position="136"/>
        <end position="153"/>
    </location>
</feature>
<evidence type="ECO:0000256" key="1">
    <source>
        <dbReference type="ARBA" id="ARBA00023125"/>
    </source>
</evidence>
<accession>A0A7V8FFM3</accession>
<reference evidence="6" key="1">
    <citation type="journal article" date="2020" name="MBio">
        <title>Horizontal gene transfer to a defensive symbiont with a reduced genome amongst a multipartite beetle microbiome.</title>
        <authorList>
            <person name="Waterworth S.C."/>
            <person name="Florez L.V."/>
            <person name="Rees E.R."/>
            <person name="Hertweck C."/>
            <person name="Kaltenpoth M."/>
            <person name="Kwan J.C."/>
        </authorList>
    </citation>
    <scope>NUCLEOTIDE SEQUENCE [LARGE SCALE GENOMIC DNA]</scope>
</reference>
<dbReference type="GO" id="GO:0003677">
    <property type="term" value="F:DNA binding"/>
    <property type="evidence" value="ECO:0007669"/>
    <property type="project" value="UniProtKB-UniRule"/>
</dbReference>
<feature type="region of interest" description="Disordered" evidence="3">
    <location>
        <begin position="123"/>
        <end position="155"/>
    </location>
</feature>
<evidence type="ECO:0000259" key="4">
    <source>
        <dbReference type="PROSITE" id="PS51755"/>
    </source>
</evidence>
<name>A0A7V8FFM3_STEMA</name>
<feature type="DNA-binding region" description="OmpR/PhoB-type" evidence="2">
    <location>
        <begin position="11"/>
        <end position="112"/>
    </location>
</feature>
<dbReference type="GO" id="GO:0000160">
    <property type="term" value="P:phosphorelay signal transduction system"/>
    <property type="evidence" value="ECO:0007669"/>
    <property type="project" value="InterPro"/>
</dbReference>
<keyword evidence="1 2" id="KW-0238">DNA-binding</keyword>
<dbReference type="Gene3D" id="1.10.10.10">
    <property type="entry name" value="Winged helix-like DNA-binding domain superfamily/Winged helix DNA-binding domain"/>
    <property type="match status" value="1"/>
</dbReference>
<dbReference type="GO" id="GO:0006355">
    <property type="term" value="P:regulation of DNA-templated transcription"/>
    <property type="evidence" value="ECO:0007669"/>
    <property type="project" value="InterPro"/>
</dbReference>
<dbReference type="InterPro" id="IPR001867">
    <property type="entry name" value="OmpR/PhoB-type_DNA-bd"/>
</dbReference>
<dbReference type="InterPro" id="IPR016032">
    <property type="entry name" value="Sig_transdc_resp-reg_C-effctor"/>
</dbReference>
<dbReference type="InterPro" id="IPR036388">
    <property type="entry name" value="WH-like_DNA-bd_sf"/>
</dbReference>
<dbReference type="SMART" id="SM00862">
    <property type="entry name" value="Trans_reg_C"/>
    <property type="match status" value="1"/>
</dbReference>
<evidence type="ECO:0000256" key="2">
    <source>
        <dbReference type="PROSITE-ProRule" id="PRU01091"/>
    </source>
</evidence>
<feature type="domain" description="OmpR/PhoB-type" evidence="4">
    <location>
        <begin position="11"/>
        <end position="112"/>
    </location>
</feature>
<dbReference type="CDD" id="cd00383">
    <property type="entry name" value="trans_reg_C"/>
    <property type="match status" value="1"/>
</dbReference>
<sequence>MNSSEFPPPGADQVMVGQCRVSLSSREVQVPGMRRLRRLTPKALAVLRVLMRQPGRVVTRDELFAEVWPDTLPTNDVLTQEVTQLRKVFAVDEDAGTAYIETIVKSGYRLLVPVTVLDEAPVISAEPDTQDTPAPRRTRPLRPLPRRSRRRARTCPGGGAACARRCWRPPVPACWWRCW</sequence>
<gene>
    <name evidence="5" type="primary">cadC</name>
    <name evidence="5" type="ORF">GAK31_02168</name>
</gene>
<evidence type="ECO:0000256" key="3">
    <source>
        <dbReference type="SAM" id="MobiDB-lite"/>
    </source>
</evidence>
<protein>
    <submittedName>
        <fullName evidence="5">Transcriptional activator CadC</fullName>
    </submittedName>
</protein>
<dbReference type="EMBL" id="WNDS01000003">
    <property type="protein sequence ID" value="KAF1014681.1"/>
    <property type="molecule type" value="Genomic_DNA"/>
</dbReference>
<comment type="caution">
    <text evidence="5">The sequence shown here is derived from an EMBL/GenBank/DDBJ whole genome shotgun (WGS) entry which is preliminary data.</text>
</comment>